<dbReference type="AlphaFoldDB" id="A0A975D381"/>
<feature type="domain" description="Amidohydrolase-related" evidence="4">
    <location>
        <begin position="898"/>
        <end position="995"/>
    </location>
</feature>
<evidence type="ECO:0000256" key="1">
    <source>
        <dbReference type="ARBA" id="ARBA00009820"/>
    </source>
</evidence>
<evidence type="ECO:0000256" key="2">
    <source>
        <dbReference type="SAM" id="MobiDB-lite"/>
    </source>
</evidence>
<dbReference type="SUPFAM" id="SSF51338">
    <property type="entry name" value="Composite domain of metallo-dependent hydrolases"/>
    <property type="match status" value="1"/>
</dbReference>
<dbReference type="SUPFAM" id="SSF82171">
    <property type="entry name" value="DPP6 N-terminal domain-like"/>
    <property type="match status" value="2"/>
</dbReference>
<dbReference type="Gene3D" id="2.120.10.30">
    <property type="entry name" value="TolB, C-terminal domain"/>
    <property type="match status" value="3"/>
</dbReference>
<name>A0A975D381_9SPHN</name>
<dbReference type="InterPro" id="IPR011042">
    <property type="entry name" value="6-blade_b-propeller_TolB-like"/>
</dbReference>
<feature type="region of interest" description="Disordered" evidence="2">
    <location>
        <begin position="887"/>
        <end position="909"/>
    </location>
</feature>
<dbReference type="Gene3D" id="3.40.50.10910">
    <property type="entry name" value="Amidohydrolase"/>
    <property type="match status" value="1"/>
</dbReference>
<sequence length="1010" mass="109124">MKRGLVRLHHMAALGGALGWSSLIAAASPAVPSRTFTVREGTNFTAAMSPDATRIAIDLQGELRILPAKGGKAVVVPGLSGESRLPSWSPDGKLIAFQYYLGGYWHIFTVKPDGSDLRQLSFGAADDREPVWSADGRSILFASDRAGNFDIWSVGLDRAAPVQLTRAPEDEYSPAVAADGRIAFVATAAKGSELRLRSVDGAVRVVTADPSRIALPAWSGDGSSIAYVAYASGRLGRRGEASLHVADATSGKDRLASAAGEDVFVARPQSLARGGWLYTADGVIKRQGTGAAATIPFAADFTVTPAPAYARKRHDFTSTAPKPVKGILHPVVSPDGKYVAFTALSDLWLLKIGDPKPVRLTNDPFVDIDPAWSPDGSRLAYTSDRRGVGTMDLYVRDMASGREERLTETTESVAAPVFSPDGKSIALTMLASDDWHANFPNIVDLQTKEIRKIHGWTFKPSVGSWSPDGKSVNYVVLSEKSDRFRHGLNEIMRVPVDGGEQRLTSPIPGKSLGIRAKDGAIYSPDGTHMVFVADGVLWTVATDRHGDFIDSPRRMTNDLADEPSWAGDSRSIVYQSADKLKRIWLDDAHIEDIPLDLSWTNAIPRGRKVIHAGRLFDGVGQAYRSDVDIVVDDNVITAVEPHRGDRTGVEWIDAKDKVVIPGMFENHIHNFIINGEQTGRIALAFGITSIREPGAEPSEGLEAKEAWASGARAGPRLFTTGLIEGPRLYYPMSMPVGSRPALELELERAARLDYDFIKTYERLDNAYLRRAVEAAHAIGIPITSHDLYPATTFGVDAIEHLVTGDRIIVGDRLSISGRIYDDALQLYRQSGIDVVPTAAGADPRAGAYYLARQGKSLRDVRQMRMLAPRILASRYLKSALDGKGLADPSLESAKPSPVTRLHQAGISTPPGTDTSFFNLGFGIVGELQYYVDQGFTPAEALRSATFESARLSKVEDRLGSIAPGKLADMVIVGGDPLANVMDVLNVEQVIKDGRLFSFDQLAAGAELGKK</sequence>
<dbReference type="Proteomes" id="UP000664914">
    <property type="component" value="Chromosome"/>
</dbReference>
<dbReference type="Gene3D" id="2.30.40.10">
    <property type="entry name" value="Urease, subunit C, domain 1"/>
    <property type="match status" value="1"/>
</dbReference>
<reference evidence="5" key="2">
    <citation type="submission" date="2021-04" db="EMBL/GenBank/DDBJ databases">
        <title>Isolation and genomic analysis of the ibuprofen-degrading bacterium Sphingomonas strain MPO218.</title>
        <authorList>
            <person name="Aulestia M."/>
            <person name="Flores A."/>
            <person name="Mangas E.L."/>
            <person name="Perez-Pulido A.J."/>
            <person name="Santero E."/>
            <person name="Camacho E.M."/>
        </authorList>
    </citation>
    <scope>NUCLEOTIDE SEQUENCE</scope>
    <source>
        <strain evidence="5">MPO218</strain>
    </source>
</reference>
<dbReference type="SUPFAM" id="SSF51556">
    <property type="entry name" value="Metallo-dependent hydrolases"/>
    <property type="match status" value="1"/>
</dbReference>
<organism evidence="5 6">
    <name type="scientific">Rhizorhabdus wittichii</name>
    <dbReference type="NCBI Taxonomy" id="160791"/>
    <lineage>
        <taxon>Bacteria</taxon>
        <taxon>Pseudomonadati</taxon>
        <taxon>Pseudomonadota</taxon>
        <taxon>Alphaproteobacteria</taxon>
        <taxon>Sphingomonadales</taxon>
        <taxon>Sphingomonadaceae</taxon>
        <taxon>Rhizorhabdus</taxon>
    </lineage>
</organism>
<dbReference type="InterPro" id="IPR032466">
    <property type="entry name" value="Metal_Hydrolase"/>
</dbReference>
<dbReference type="PANTHER" id="PTHR36842:SF1">
    <property type="entry name" value="PROTEIN TOLB"/>
    <property type="match status" value="1"/>
</dbReference>
<evidence type="ECO:0000313" key="6">
    <source>
        <dbReference type="Proteomes" id="UP000664914"/>
    </source>
</evidence>
<dbReference type="Pfam" id="PF07676">
    <property type="entry name" value="PD40"/>
    <property type="match status" value="6"/>
</dbReference>
<dbReference type="InterPro" id="IPR011659">
    <property type="entry name" value="WD40"/>
</dbReference>
<feature type="signal peptide" evidence="3">
    <location>
        <begin position="1"/>
        <end position="27"/>
    </location>
</feature>
<keyword evidence="3" id="KW-0732">Signal</keyword>
<comment type="similarity">
    <text evidence="1">Belongs to the TolB family.</text>
</comment>
<evidence type="ECO:0000259" key="4">
    <source>
        <dbReference type="Pfam" id="PF01979"/>
    </source>
</evidence>
<evidence type="ECO:0000256" key="3">
    <source>
        <dbReference type="SAM" id="SignalP"/>
    </source>
</evidence>
<accession>A0A975D381</accession>
<dbReference type="InterPro" id="IPR011059">
    <property type="entry name" value="Metal-dep_hydrolase_composite"/>
</dbReference>
<proteinExistence type="inferred from homology"/>
<dbReference type="Pfam" id="PF01979">
    <property type="entry name" value="Amidohydro_1"/>
    <property type="match status" value="1"/>
</dbReference>
<dbReference type="Gene3D" id="1.20.58.520">
    <property type="entry name" value="Amidohydrolase"/>
    <property type="match status" value="1"/>
</dbReference>
<dbReference type="InterPro" id="IPR006680">
    <property type="entry name" value="Amidohydro-rel"/>
</dbReference>
<gene>
    <name evidence="5" type="ORF">HRJ34_24455</name>
</gene>
<evidence type="ECO:0000313" key="5">
    <source>
        <dbReference type="EMBL" id="QTH21431.1"/>
    </source>
</evidence>
<dbReference type="Gene3D" id="3.30.110.90">
    <property type="entry name" value="Amidohydrolase"/>
    <property type="match status" value="1"/>
</dbReference>
<protein>
    <submittedName>
        <fullName evidence="5">PD40 domain-containing protein</fullName>
    </submittedName>
</protein>
<dbReference type="PANTHER" id="PTHR36842">
    <property type="entry name" value="PROTEIN TOLB HOMOLOG"/>
    <property type="match status" value="1"/>
</dbReference>
<reference evidence="5" key="1">
    <citation type="submission" date="2020-07" db="EMBL/GenBank/DDBJ databases">
        <authorList>
            <person name="Camacho E."/>
        </authorList>
    </citation>
    <scope>NUCLEOTIDE SEQUENCE</scope>
    <source>
        <strain evidence="5">MPO218</strain>
    </source>
</reference>
<dbReference type="GO" id="GO:0016810">
    <property type="term" value="F:hydrolase activity, acting on carbon-nitrogen (but not peptide) bonds"/>
    <property type="evidence" value="ECO:0007669"/>
    <property type="project" value="InterPro"/>
</dbReference>
<dbReference type="EMBL" id="CP059319">
    <property type="protein sequence ID" value="QTH21431.1"/>
    <property type="molecule type" value="Genomic_DNA"/>
</dbReference>
<feature type="chain" id="PRO_5038067486" evidence="3">
    <location>
        <begin position="28"/>
        <end position="1010"/>
    </location>
</feature>